<evidence type="ECO:0000256" key="1">
    <source>
        <dbReference type="SAM" id="MobiDB-lite"/>
    </source>
</evidence>
<comment type="caution">
    <text evidence="3">The sequence shown here is derived from an EMBL/GenBank/DDBJ whole genome shotgun (WGS) entry which is preliminary data.</text>
</comment>
<gene>
    <name evidence="3" type="ORF">UU50_C0011G0009</name>
</gene>
<accession>A0A0G0XQA3</accession>
<keyword evidence="2" id="KW-0472">Membrane</keyword>
<evidence type="ECO:0000256" key="2">
    <source>
        <dbReference type="SAM" id="Phobius"/>
    </source>
</evidence>
<keyword evidence="2" id="KW-1133">Transmembrane helix</keyword>
<reference evidence="3 4" key="1">
    <citation type="journal article" date="2015" name="Nature">
        <title>rRNA introns, odd ribosomes, and small enigmatic genomes across a large radiation of phyla.</title>
        <authorList>
            <person name="Brown C.T."/>
            <person name="Hug L.A."/>
            <person name="Thomas B.C."/>
            <person name="Sharon I."/>
            <person name="Castelle C.J."/>
            <person name="Singh A."/>
            <person name="Wilkins M.J."/>
            <person name="Williams K.H."/>
            <person name="Banfield J.F."/>
        </authorList>
    </citation>
    <scope>NUCLEOTIDE SEQUENCE [LARGE SCALE GENOMIC DNA]</scope>
</reference>
<proteinExistence type="predicted"/>
<feature type="region of interest" description="Disordered" evidence="1">
    <location>
        <begin position="48"/>
        <end position="73"/>
    </location>
</feature>
<evidence type="ECO:0000313" key="4">
    <source>
        <dbReference type="Proteomes" id="UP000033930"/>
    </source>
</evidence>
<dbReference type="Proteomes" id="UP000033930">
    <property type="component" value="Unassembled WGS sequence"/>
</dbReference>
<sequence length="271" mass="31303">MKYISSIIIFFVAYFVLAEIFEFGETISVILSLIGAALFYNSRQEKKSATGKKPDHSVTNTYDNDAVKKESDEEDEYESVSIFGAKPRKGTEAYRVHQEVEKKKNLAKEKKVDELISELYFENITYYPSWIKHEDRSYVPAIITSASESKEKGKKDERDKKIINITLNDKKYKFAFEENSFSTPDGEYNTHGLLELFDGDKKVLGLDVSLEHGDYDSTWSPFGIEAFIDGDWIEDFRSLKKQKIKDDKERALKEAENPEKTKKMKDNFGIE</sequence>
<feature type="transmembrane region" description="Helical" evidence="2">
    <location>
        <begin position="7"/>
        <end position="40"/>
    </location>
</feature>
<feature type="region of interest" description="Disordered" evidence="1">
    <location>
        <begin position="247"/>
        <end position="271"/>
    </location>
</feature>
<name>A0A0G0XQA3_9BACT</name>
<protein>
    <submittedName>
        <fullName evidence="3">Uncharacterized protein</fullName>
    </submittedName>
</protein>
<dbReference type="AlphaFoldDB" id="A0A0G0XQA3"/>
<organism evidence="3 4">
    <name type="scientific">Candidatus Uhrbacteria bacterium GW2011_GWC1_41_20</name>
    <dbReference type="NCBI Taxonomy" id="1618983"/>
    <lineage>
        <taxon>Bacteria</taxon>
        <taxon>Candidatus Uhriibacteriota</taxon>
    </lineage>
</organism>
<evidence type="ECO:0000313" key="3">
    <source>
        <dbReference type="EMBL" id="KKR99030.1"/>
    </source>
</evidence>
<dbReference type="EMBL" id="LCAW01000011">
    <property type="protein sequence ID" value="KKR99030.1"/>
    <property type="molecule type" value="Genomic_DNA"/>
</dbReference>
<keyword evidence="2" id="KW-0812">Transmembrane</keyword>